<dbReference type="Proteomes" id="UP000247807">
    <property type="component" value="Unassembled WGS sequence"/>
</dbReference>
<dbReference type="EMBL" id="QJUE01000001">
    <property type="protein sequence ID" value="PYE03746.1"/>
    <property type="molecule type" value="Genomic_DNA"/>
</dbReference>
<sequence>MSGNAAELYKLIKADPEKKQDLFRQALQNPKGAMQAICKFGNEMNLPVTSEEVKEYLSNIDDSETKQWLLKARGGL</sequence>
<evidence type="ECO:0008006" key="3">
    <source>
        <dbReference type="Google" id="ProtNLM"/>
    </source>
</evidence>
<organism evidence="1 2">
    <name type="scientific">Prochlorococcus marinus XMU1408</name>
    <dbReference type="NCBI Taxonomy" id="2213228"/>
    <lineage>
        <taxon>Bacteria</taxon>
        <taxon>Bacillati</taxon>
        <taxon>Cyanobacteriota</taxon>
        <taxon>Cyanophyceae</taxon>
        <taxon>Synechococcales</taxon>
        <taxon>Prochlorococcaceae</taxon>
        <taxon>Prochlorococcus</taxon>
    </lineage>
</organism>
<comment type="caution">
    <text evidence="1">The sequence shown here is derived from an EMBL/GenBank/DDBJ whole genome shotgun (WGS) entry which is preliminary data.</text>
</comment>
<dbReference type="OrthoDB" id="541353at2"/>
<proteinExistence type="predicted"/>
<accession>A0A318R1V6</accession>
<gene>
    <name evidence="1" type="ORF">DNJ73_00750</name>
</gene>
<evidence type="ECO:0000313" key="1">
    <source>
        <dbReference type="EMBL" id="PYE03746.1"/>
    </source>
</evidence>
<name>A0A318R1V6_PROMR</name>
<reference evidence="1 2" key="1">
    <citation type="journal article" date="2018" name="Appl. Environ. Microbiol.">
        <title>Genome rearrangement shapes Prochlorococcus ecological adaptation.</title>
        <authorList>
            <person name="Yan W."/>
            <person name="Wei S."/>
            <person name="Wang Q."/>
            <person name="Xiao X."/>
            <person name="Zeng Q."/>
            <person name="Jiao N."/>
            <person name="Zhang R."/>
        </authorList>
    </citation>
    <scope>NUCLEOTIDE SEQUENCE [LARGE SCALE GENOMIC DNA]</scope>
    <source>
        <strain evidence="1 2">XMU1408</strain>
    </source>
</reference>
<dbReference type="AlphaFoldDB" id="A0A318R1V6"/>
<protein>
    <recommendedName>
        <fullName evidence="3">Nif11 domain-containing protein</fullName>
    </recommendedName>
</protein>
<evidence type="ECO:0000313" key="2">
    <source>
        <dbReference type="Proteomes" id="UP000247807"/>
    </source>
</evidence>
<dbReference type="RefSeq" id="WP_158465820.1">
    <property type="nucleotide sequence ID" value="NZ_QJUE01000001.1"/>
</dbReference>